<reference evidence="1" key="1">
    <citation type="submission" date="2016-10" db="EMBL/GenBank/DDBJ databases">
        <authorList>
            <person name="de Groot N.N."/>
        </authorList>
    </citation>
    <scope>NUCLEOTIDE SEQUENCE</scope>
</reference>
<organism evidence="1">
    <name type="scientific">hydrothermal vent metagenome</name>
    <dbReference type="NCBI Taxonomy" id="652676"/>
    <lineage>
        <taxon>unclassified sequences</taxon>
        <taxon>metagenomes</taxon>
        <taxon>ecological metagenomes</taxon>
    </lineage>
</organism>
<dbReference type="AlphaFoldDB" id="A0A1W1BES8"/>
<protein>
    <submittedName>
        <fullName evidence="1">Uncharacterized protein</fullName>
    </submittedName>
</protein>
<accession>A0A1W1BES8</accession>
<proteinExistence type="predicted"/>
<name>A0A1W1BES8_9ZZZZ</name>
<dbReference type="EMBL" id="FPHI01000004">
    <property type="protein sequence ID" value="SFV52013.1"/>
    <property type="molecule type" value="Genomic_DNA"/>
</dbReference>
<evidence type="ECO:0000313" key="1">
    <source>
        <dbReference type="EMBL" id="SFV52013.1"/>
    </source>
</evidence>
<gene>
    <name evidence="1" type="ORF">MNB_SV-3-914</name>
</gene>
<sequence length="162" mass="18768">MLSNNKPFSAIEKKELKDTDITFTQLNKKYNLAKQRANTRGVKILPIYTFYREYLSQLKSLSKKLNTTPSQLMPLVDVHSEDGTYLNFRLMLRNEHKLLHSEQYQQRAKTILEKGFMTCRHCGEEKPLVDFVKSISTYTGRVTTCKKCDLAMRKANKNLGVA</sequence>